<accession>A0A480A3Z5</accession>
<organism evidence="1 2">
    <name type="scientific">Sphaerospermopsis reniformis</name>
    <dbReference type="NCBI Taxonomy" id="531300"/>
    <lineage>
        <taxon>Bacteria</taxon>
        <taxon>Bacillati</taxon>
        <taxon>Cyanobacteriota</taxon>
        <taxon>Cyanophyceae</taxon>
        <taxon>Nostocales</taxon>
        <taxon>Aphanizomenonaceae</taxon>
        <taxon>Sphaerospermopsis</taxon>
    </lineage>
</organism>
<dbReference type="CDD" id="cd02440">
    <property type="entry name" value="AdoMet_MTases"/>
    <property type="match status" value="1"/>
</dbReference>
<evidence type="ECO:0000313" key="2">
    <source>
        <dbReference type="Proteomes" id="UP000300142"/>
    </source>
</evidence>
<dbReference type="Proteomes" id="UP000300142">
    <property type="component" value="Unassembled WGS sequence"/>
</dbReference>
<dbReference type="EMBL" id="BJCE01000151">
    <property type="protein sequence ID" value="GCL38546.1"/>
    <property type="molecule type" value="Genomic_DNA"/>
</dbReference>
<dbReference type="RefSeq" id="WP_137668397.1">
    <property type="nucleotide sequence ID" value="NZ_BJCE01000151.1"/>
</dbReference>
<gene>
    <name evidence="1" type="ORF">SR1949_36630</name>
</gene>
<comment type="caution">
    <text evidence="1">The sequence shown here is derived from an EMBL/GenBank/DDBJ whole genome shotgun (WGS) entry which is preliminary data.</text>
</comment>
<dbReference type="SUPFAM" id="SSF53335">
    <property type="entry name" value="S-adenosyl-L-methionine-dependent methyltransferases"/>
    <property type="match status" value="1"/>
</dbReference>
<protein>
    <recommendedName>
        <fullName evidence="3">Type 12 methyltransferase</fullName>
    </recommendedName>
</protein>
<dbReference type="PANTHER" id="PTHR43861:SF6">
    <property type="entry name" value="METHYLTRANSFERASE TYPE 11"/>
    <property type="match status" value="1"/>
</dbReference>
<reference evidence="2" key="1">
    <citation type="submission" date="2019-02" db="EMBL/GenBank/DDBJ databases">
        <title>Draft genome sequence of Sphaerospermopsis reniformis NIES-1949.</title>
        <authorList>
            <person name="Yamaguchi H."/>
            <person name="Suzuki S."/>
            <person name="Kawachi M."/>
        </authorList>
    </citation>
    <scope>NUCLEOTIDE SEQUENCE [LARGE SCALE GENOMIC DNA]</scope>
    <source>
        <strain evidence="2">NIES-1949</strain>
    </source>
</reference>
<evidence type="ECO:0000313" key="1">
    <source>
        <dbReference type="EMBL" id="GCL38546.1"/>
    </source>
</evidence>
<keyword evidence="2" id="KW-1185">Reference proteome</keyword>
<dbReference type="InterPro" id="IPR029063">
    <property type="entry name" value="SAM-dependent_MTases_sf"/>
</dbReference>
<dbReference type="AlphaFoldDB" id="A0A480A3Z5"/>
<proteinExistence type="predicted"/>
<dbReference type="PANTHER" id="PTHR43861">
    <property type="entry name" value="TRANS-ACONITATE 2-METHYLTRANSFERASE-RELATED"/>
    <property type="match status" value="1"/>
</dbReference>
<evidence type="ECO:0008006" key="3">
    <source>
        <dbReference type="Google" id="ProtNLM"/>
    </source>
</evidence>
<dbReference type="Pfam" id="PF13489">
    <property type="entry name" value="Methyltransf_23"/>
    <property type="match status" value="1"/>
</dbReference>
<sequence>MKICPQCHHHFNQPNWDCPACGYTPPILDGHQSFAPQLPAASEGFEASAFPILAKLEAKNFWFRARNRLIIYAIKHYFPHAQTFLEIGCGTGFVLQGVEKHLPHLITCGSEIFTTGLQFATDRLCKTTLFQMDARNIPFAEEFDIIGAFDVLEHIEQDEDVLRQMYQAIPIGGGIILTVPQHPWLWSQADTYAHHVRRYIKQDLITKLQQTGFKVVKVTSFVSLLLPLMLLSRLNQRSSKNYDPTSELKISGTLNYLLEKILDVERWLIKLGFSFPWGGSLLVIAYKQ</sequence>
<name>A0A480A3Z5_9CYAN</name>
<dbReference type="Gene3D" id="3.40.50.150">
    <property type="entry name" value="Vaccinia Virus protein VP39"/>
    <property type="match status" value="1"/>
</dbReference>